<dbReference type="PANTHER" id="PTHR33265">
    <property type="entry name" value="AVR9/CF-9 RAPIDLY ELICITED PROTEIN-RELATED"/>
    <property type="match status" value="1"/>
</dbReference>
<organism evidence="1 2">
    <name type="scientific">Heracleum sosnowskyi</name>
    <dbReference type="NCBI Taxonomy" id="360622"/>
    <lineage>
        <taxon>Eukaryota</taxon>
        <taxon>Viridiplantae</taxon>
        <taxon>Streptophyta</taxon>
        <taxon>Embryophyta</taxon>
        <taxon>Tracheophyta</taxon>
        <taxon>Spermatophyta</taxon>
        <taxon>Magnoliopsida</taxon>
        <taxon>eudicotyledons</taxon>
        <taxon>Gunneridae</taxon>
        <taxon>Pentapetalae</taxon>
        <taxon>asterids</taxon>
        <taxon>campanulids</taxon>
        <taxon>Apiales</taxon>
        <taxon>Apiaceae</taxon>
        <taxon>Apioideae</taxon>
        <taxon>apioid superclade</taxon>
        <taxon>Tordylieae</taxon>
        <taxon>Tordyliinae</taxon>
        <taxon>Heracleum</taxon>
    </lineage>
</organism>
<proteinExistence type="predicted"/>
<sequence>MTRNYMKPILQKVPNVVKIAIFVAKTLKKPVVPRLIAFKKSRKHKKVSLLQHYGYGYIKEYQFSPAHSPLVSYKREQYKKRSYKDLCSILYMYNCLGRFEDDSRVDKMYNYSMDYHLEALPEKEAIEYADSYDDEEEEESVDERADRFIERFYEEIRMQKKEPFLQLGGIN</sequence>
<dbReference type="AlphaFoldDB" id="A0AAD8MX56"/>
<dbReference type="EMBL" id="JAUIZM010000004">
    <property type="protein sequence ID" value="KAK1386958.1"/>
    <property type="molecule type" value="Genomic_DNA"/>
</dbReference>
<gene>
    <name evidence="1" type="ORF">POM88_015136</name>
</gene>
<accession>A0AAD8MX56</accession>
<evidence type="ECO:0000313" key="1">
    <source>
        <dbReference type="EMBL" id="KAK1386958.1"/>
    </source>
</evidence>
<comment type="caution">
    <text evidence="1">The sequence shown here is derived from an EMBL/GenBank/DDBJ whole genome shotgun (WGS) entry which is preliminary data.</text>
</comment>
<protein>
    <submittedName>
        <fullName evidence="1">Cotton fiber protein</fullName>
    </submittedName>
</protein>
<dbReference type="InterPro" id="IPR008480">
    <property type="entry name" value="DUF761_pln"/>
</dbReference>
<dbReference type="PANTHER" id="PTHR33265:SF10">
    <property type="entry name" value="OS01G0133200 PROTEIN"/>
    <property type="match status" value="1"/>
</dbReference>
<reference evidence="1" key="1">
    <citation type="submission" date="2023-02" db="EMBL/GenBank/DDBJ databases">
        <title>Genome of toxic invasive species Heracleum sosnowskyi carries increased number of genes despite the absence of recent whole-genome duplications.</title>
        <authorList>
            <person name="Schelkunov M."/>
            <person name="Shtratnikova V."/>
            <person name="Makarenko M."/>
            <person name="Klepikova A."/>
            <person name="Omelchenko D."/>
            <person name="Novikova G."/>
            <person name="Obukhova E."/>
            <person name="Bogdanov V."/>
            <person name="Penin A."/>
            <person name="Logacheva M."/>
        </authorList>
    </citation>
    <scope>NUCLEOTIDE SEQUENCE</scope>
    <source>
        <strain evidence="1">Hsosn_3</strain>
        <tissue evidence="1">Leaf</tissue>
    </source>
</reference>
<reference evidence="1" key="2">
    <citation type="submission" date="2023-05" db="EMBL/GenBank/DDBJ databases">
        <authorList>
            <person name="Schelkunov M.I."/>
        </authorList>
    </citation>
    <scope>NUCLEOTIDE SEQUENCE</scope>
    <source>
        <strain evidence="1">Hsosn_3</strain>
        <tissue evidence="1">Leaf</tissue>
    </source>
</reference>
<dbReference type="Pfam" id="PF05553">
    <property type="entry name" value="DUF761"/>
    <property type="match status" value="1"/>
</dbReference>
<dbReference type="Proteomes" id="UP001237642">
    <property type="component" value="Unassembled WGS sequence"/>
</dbReference>
<evidence type="ECO:0000313" key="2">
    <source>
        <dbReference type="Proteomes" id="UP001237642"/>
    </source>
</evidence>
<keyword evidence="2" id="KW-1185">Reference proteome</keyword>
<name>A0AAD8MX56_9APIA</name>